<feature type="region of interest" description="Disordered" evidence="2">
    <location>
        <begin position="205"/>
        <end position="225"/>
    </location>
</feature>
<keyword evidence="1" id="KW-0677">Repeat</keyword>
<name>A0A0D0BWV2_9AGAR</name>
<keyword evidence="5" id="KW-1185">Reference proteome</keyword>
<gene>
    <name evidence="4" type="ORF">GYMLUDRAFT_264732</name>
</gene>
<dbReference type="Proteomes" id="UP000053593">
    <property type="component" value="Unassembled WGS sequence"/>
</dbReference>
<dbReference type="InterPro" id="IPR056884">
    <property type="entry name" value="NPHP3-like_N"/>
</dbReference>
<evidence type="ECO:0000259" key="3">
    <source>
        <dbReference type="Pfam" id="PF24883"/>
    </source>
</evidence>
<evidence type="ECO:0000256" key="1">
    <source>
        <dbReference type="ARBA" id="ARBA00022737"/>
    </source>
</evidence>
<organism evidence="4 5">
    <name type="scientific">Collybiopsis luxurians FD-317 M1</name>
    <dbReference type="NCBI Taxonomy" id="944289"/>
    <lineage>
        <taxon>Eukaryota</taxon>
        <taxon>Fungi</taxon>
        <taxon>Dikarya</taxon>
        <taxon>Basidiomycota</taxon>
        <taxon>Agaricomycotina</taxon>
        <taxon>Agaricomycetes</taxon>
        <taxon>Agaricomycetidae</taxon>
        <taxon>Agaricales</taxon>
        <taxon>Marasmiineae</taxon>
        <taxon>Omphalotaceae</taxon>
        <taxon>Collybiopsis</taxon>
        <taxon>Collybiopsis luxurians</taxon>
    </lineage>
</organism>
<dbReference type="PANTHER" id="PTHR10039">
    <property type="entry name" value="AMELOGENIN"/>
    <property type="match status" value="1"/>
</dbReference>
<protein>
    <recommendedName>
        <fullName evidence="3">Nephrocystin 3-like N-terminal domain-containing protein</fullName>
    </recommendedName>
</protein>
<dbReference type="Pfam" id="PF24883">
    <property type="entry name" value="NPHP3_N"/>
    <property type="match status" value="2"/>
</dbReference>
<dbReference type="Gene3D" id="3.40.50.300">
    <property type="entry name" value="P-loop containing nucleotide triphosphate hydrolases"/>
    <property type="match status" value="1"/>
</dbReference>
<dbReference type="InterPro" id="IPR027417">
    <property type="entry name" value="P-loop_NTPase"/>
</dbReference>
<feature type="domain" description="Nephrocystin 3-like N-terminal" evidence="3">
    <location>
        <begin position="238"/>
        <end position="287"/>
    </location>
</feature>
<dbReference type="EMBL" id="KN834818">
    <property type="protein sequence ID" value="KIK54214.1"/>
    <property type="molecule type" value="Genomic_DNA"/>
</dbReference>
<evidence type="ECO:0000313" key="5">
    <source>
        <dbReference type="Proteomes" id="UP000053593"/>
    </source>
</evidence>
<dbReference type="SUPFAM" id="SSF52540">
    <property type="entry name" value="P-loop containing nucleoside triphosphate hydrolases"/>
    <property type="match status" value="2"/>
</dbReference>
<evidence type="ECO:0000313" key="4">
    <source>
        <dbReference type="EMBL" id="KIK54214.1"/>
    </source>
</evidence>
<accession>A0A0D0BWV2</accession>
<feature type="domain" description="Nephrocystin 3-like N-terminal" evidence="3">
    <location>
        <begin position="95"/>
        <end position="194"/>
    </location>
</feature>
<dbReference type="HOGENOM" id="CLU_000288_6_10_1"/>
<reference evidence="4 5" key="1">
    <citation type="submission" date="2014-04" db="EMBL/GenBank/DDBJ databases">
        <title>Evolutionary Origins and Diversification of the Mycorrhizal Mutualists.</title>
        <authorList>
            <consortium name="DOE Joint Genome Institute"/>
            <consortium name="Mycorrhizal Genomics Consortium"/>
            <person name="Kohler A."/>
            <person name="Kuo A."/>
            <person name="Nagy L.G."/>
            <person name="Floudas D."/>
            <person name="Copeland A."/>
            <person name="Barry K.W."/>
            <person name="Cichocki N."/>
            <person name="Veneault-Fourrey C."/>
            <person name="LaButti K."/>
            <person name="Lindquist E.A."/>
            <person name="Lipzen A."/>
            <person name="Lundell T."/>
            <person name="Morin E."/>
            <person name="Murat C."/>
            <person name="Riley R."/>
            <person name="Ohm R."/>
            <person name="Sun H."/>
            <person name="Tunlid A."/>
            <person name="Henrissat B."/>
            <person name="Grigoriev I.V."/>
            <person name="Hibbett D.S."/>
            <person name="Martin F."/>
        </authorList>
    </citation>
    <scope>NUCLEOTIDE SEQUENCE [LARGE SCALE GENOMIC DNA]</scope>
    <source>
        <strain evidence="4 5">FD-317 M1</strain>
    </source>
</reference>
<sequence length="551" mass="61786">MKRASSSIQSDFWFSYAGTTGLLQLFAYSSKSAQFNAEARMPPPLCHPGTREAVLRDLECWVHPHPGQVDPIPRRIHSDNSSIIGIRTIDGYHAEDDCTACWLYGPAGAGKSAIAQTLAETCARRGVLAASFFFWRTDPSRNNPQRLFTTIALQLAISIPELRPIIDAAVIDDPSILTSSIENQFEKLIAQPFRKIHEAHEEEVVNSSTEYGKRRSPSPRLSYAPKRSRINHNADIALSSDSTRAQILIIDGLDECSDPPNQQRILSILGNAMQNGLLPLRVLIASRPEPRIKEVFNGPSFIRICHRMCLDNTYQASCDIRVFLQDRFQDILQRHSCNMEHVPRPWPTHNQIESLVQHASGQFIYPTTILKFIDDDSAVPADRLNMVLNLAQPDKGSESPFVELDALYRQILSMQKNSTVIVQILGAIVAYRTADSPSRKGPELITLLSTQMNSKGALCAALSGLHSLFQGPTPVESNLEFCHVSFWDFLLDRRRSMEYFIDKAIGHDYLAQSFKYRLSIGILQDTGLTMAFTQTAVPNFYADLNRLIFIL</sequence>
<dbReference type="AlphaFoldDB" id="A0A0D0BWV2"/>
<dbReference type="PANTHER" id="PTHR10039:SF14">
    <property type="entry name" value="NACHT DOMAIN-CONTAINING PROTEIN"/>
    <property type="match status" value="1"/>
</dbReference>
<evidence type="ECO:0000256" key="2">
    <source>
        <dbReference type="SAM" id="MobiDB-lite"/>
    </source>
</evidence>
<proteinExistence type="predicted"/>
<dbReference type="OrthoDB" id="3014077at2759"/>